<dbReference type="AlphaFoldDB" id="A0A285CRK3"/>
<dbReference type="CDD" id="cd03214">
    <property type="entry name" value="ABC_Iron-Siderophores_B12_Hemin"/>
    <property type="match status" value="1"/>
</dbReference>
<evidence type="ECO:0000256" key="2">
    <source>
        <dbReference type="ARBA" id="ARBA00022840"/>
    </source>
</evidence>
<dbReference type="InterPro" id="IPR003593">
    <property type="entry name" value="AAA+_ATPase"/>
</dbReference>
<dbReference type="SUPFAM" id="SSF52540">
    <property type="entry name" value="P-loop containing nucleoside triphosphate hydrolases"/>
    <property type="match status" value="1"/>
</dbReference>
<dbReference type="GO" id="GO:0016887">
    <property type="term" value="F:ATP hydrolysis activity"/>
    <property type="evidence" value="ECO:0007669"/>
    <property type="project" value="InterPro"/>
</dbReference>
<dbReference type="EMBL" id="OAOQ01000005">
    <property type="protein sequence ID" value="SNX70124.1"/>
    <property type="molecule type" value="Genomic_DNA"/>
</dbReference>
<keyword evidence="2 4" id="KW-0067">ATP-binding</keyword>
<evidence type="ECO:0000313" key="4">
    <source>
        <dbReference type="EMBL" id="SNX70124.1"/>
    </source>
</evidence>
<dbReference type="PROSITE" id="PS50893">
    <property type="entry name" value="ABC_TRANSPORTER_2"/>
    <property type="match status" value="1"/>
</dbReference>
<evidence type="ECO:0000259" key="3">
    <source>
        <dbReference type="PROSITE" id="PS50893"/>
    </source>
</evidence>
<dbReference type="RefSeq" id="WP_097030127.1">
    <property type="nucleotide sequence ID" value="NZ_OAOQ01000005.1"/>
</dbReference>
<dbReference type="GO" id="GO:0005524">
    <property type="term" value="F:ATP binding"/>
    <property type="evidence" value="ECO:0007669"/>
    <property type="project" value="UniProtKB-KW"/>
</dbReference>
<evidence type="ECO:0000256" key="1">
    <source>
        <dbReference type="ARBA" id="ARBA00022741"/>
    </source>
</evidence>
<name>A0A285CRK3_9RHOB</name>
<feature type="domain" description="ABC transporter" evidence="3">
    <location>
        <begin position="3"/>
        <end position="229"/>
    </location>
</feature>
<accession>A0A285CRK3</accession>
<keyword evidence="5" id="KW-1185">Reference proteome</keyword>
<dbReference type="SMART" id="SM00382">
    <property type="entry name" value="AAA"/>
    <property type="match status" value="1"/>
</dbReference>
<sequence>MSLDVEGLSVRRGRREVLAPASFALPPGCVAGVVGPNGAGKSSLLAAVAGLLPAEGRVHWQGRPLVPQQVGFLPQCFAVKSRLTVLECLLLGLRESLGWRVQPAQVAAAERMLARLGLSQLSDRPMEALSGGQQQLVLLAQRLLRRPVLLILDEPTSALDLHHQVQVLRHVRAHAEETGGVVLTALHDLTMAARFCDRLLLIEAGTLTAEGPPAEVLDEPRVTRIWRIDIEILASREGHPVIVPH</sequence>
<dbReference type="InterPro" id="IPR027417">
    <property type="entry name" value="P-loop_NTPase"/>
</dbReference>
<dbReference type="PANTHER" id="PTHR42794:SF2">
    <property type="entry name" value="ABC TRANSPORTER ATP-BINDING PROTEIN"/>
    <property type="match status" value="1"/>
</dbReference>
<dbReference type="OrthoDB" id="9805601at2"/>
<keyword evidence="1" id="KW-0547">Nucleotide-binding</keyword>
<dbReference type="Pfam" id="PF00005">
    <property type="entry name" value="ABC_tran"/>
    <property type="match status" value="1"/>
</dbReference>
<evidence type="ECO:0000313" key="5">
    <source>
        <dbReference type="Proteomes" id="UP000219467"/>
    </source>
</evidence>
<dbReference type="Gene3D" id="3.40.50.300">
    <property type="entry name" value="P-loop containing nucleotide triphosphate hydrolases"/>
    <property type="match status" value="1"/>
</dbReference>
<dbReference type="Proteomes" id="UP000219467">
    <property type="component" value="Unassembled WGS sequence"/>
</dbReference>
<proteinExistence type="predicted"/>
<protein>
    <submittedName>
        <fullName evidence="4">Iron complex transport system ATP-binding protein</fullName>
    </submittedName>
</protein>
<organism evidence="4 5">
    <name type="scientific">Cereibacter ovatus</name>
    <dbReference type="NCBI Taxonomy" id="439529"/>
    <lineage>
        <taxon>Bacteria</taxon>
        <taxon>Pseudomonadati</taxon>
        <taxon>Pseudomonadota</taxon>
        <taxon>Alphaproteobacteria</taxon>
        <taxon>Rhodobacterales</taxon>
        <taxon>Paracoccaceae</taxon>
        <taxon>Cereibacter</taxon>
    </lineage>
</organism>
<gene>
    <name evidence="4" type="ORF">SAMN05878503_10532</name>
</gene>
<dbReference type="PANTHER" id="PTHR42794">
    <property type="entry name" value="HEMIN IMPORT ATP-BINDING PROTEIN HMUV"/>
    <property type="match status" value="1"/>
</dbReference>
<dbReference type="InterPro" id="IPR003439">
    <property type="entry name" value="ABC_transporter-like_ATP-bd"/>
</dbReference>
<reference evidence="5" key="1">
    <citation type="submission" date="2017-08" db="EMBL/GenBank/DDBJ databases">
        <authorList>
            <person name="Varghese N."/>
            <person name="Submissions S."/>
        </authorList>
    </citation>
    <scope>NUCLEOTIDE SEQUENCE [LARGE SCALE GENOMIC DNA]</scope>
    <source>
        <strain evidence="5">JA234</strain>
    </source>
</reference>